<accession>A0ABT1E4M1</accession>
<keyword evidence="2" id="KW-1185">Reference proteome</keyword>
<dbReference type="Proteomes" id="UP001523369">
    <property type="component" value="Unassembled WGS sequence"/>
</dbReference>
<keyword evidence="1" id="KW-0808">Transferase</keyword>
<comment type="caution">
    <text evidence="1">The sequence shown here is derived from an EMBL/GenBank/DDBJ whole genome shotgun (WGS) entry which is preliminary data.</text>
</comment>
<dbReference type="CDD" id="cd02440">
    <property type="entry name" value="AdoMet_MTases"/>
    <property type="match status" value="1"/>
</dbReference>
<organism evidence="1 2">
    <name type="scientific">Paractinoplanes aksuensis</name>
    <dbReference type="NCBI Taxonomy" id="2939490"/>
    <lineage>
        <taxon>Bacteria</taxon>
        <taxon>Bacillati</taxon>
        <taxon>Actinomycetota</taxon>
        <taxon>Actinomycetes</taxon>
        <taxon>Micromonosporales</taxon>
        <taxon>Micromonosporaceae</taxon>
        <taxon>Paractinoplanes</taxon>
    </lineage>
</organism>
<dbReference type="EMBL" id="JAMYJR010000073">
    <property type="protein sequence ID" value="MCO8277972.1"/>
    <property type="molecule type" value="Genomic_DNA"/>
</dbReference>
<protein>
    <submittedName>
        <fullName evidence="1">Class I SAM-dependent methyltransferase</fullName>
    </submittedName>
</protein>
<gene>
    <name evidence="1" type="ORF">M1L60_46110</name>
</gene>
<dbReference type="RefSeq" id="WP_253243974.1">
    <property type="nucleotide sequence ID" value="NZ_JAMYJR010000073.1"/>
</dbReference>
<dbReference type="Gene3D" id="3.40.50.150">
    <property type="entry name" value="Vaccinia Virus protein VP39"/>
    <property type="match status" value="1"/>
</dbReference>
<dbReference type="GO" id="GO:0008168">
    <property type="term" value="F:methyltransferase activity"/>
    <property type="evidence" value="ECO:0007669"/>
    <property type="project" value="UniProtKB-KW"/>
</dbReference>
<dbReference type="InterPro" id="IPR029063">
    <property type="entry name" value="SAM-dependent_MTases_sf"/>
</dbReference>
<sequence>MFDARRERELAKERGYDLIRPIDEAYACGEITQFEWHRRVQAVIEPAYLSATTEQQGSGHSGTEQEWHASRSLIMHAVDRPGTFLDVGCANGLLMASVERWSRHRSLAVEPYGVEISPALADRARARYPQWHDRIWTANADGWYPPMRFDFVRTGLEYVPRQRREGFVRHLFDHVVAPDGRLIIGKTNENRGESEVADGLRSWGWTEMREVRRAQAHPDVEMSVVWVSQSRQPPPPACDAAD</sequence>
<name>A0ABT1E4M1_9ACTN</name>
<keyword evidence="1" id="KW-0489">Methyltransferase</keyword>
<proteinExistence type="predicted"/>
<evidence type="ECO:0000313" key="1">
    <source>
        <dbReference type="EMBL" id="MCO8277972.1"/>
    </source>
</evidence>
<dbReference type="SUPFAM" id="SSF53335">
    <property type="entry name" value="S-adenosyl-L-methionine-dependent methyltransferases"/>
    <property type="match status" value="1"/>
</dbReference>
<dbReference type="GO" id="GO:0032259">
    <property type="term" value="P:methylation"/>
    <property type="evidence" value="ECO:0007669"/>
    <property type="project" value="UniProtKB-KW"/>
</dbReference>
<evidence type="ECO:0000313" key="2">
    <source>
        <dbReference type="Proteomes" id="UP001523369"/>
    </source>
</evidence>
<reference evidence="1 2" key="1">
    <citation type="submission" date="2022-06" db="EMBL/GenBank/DDBJ databases">
        <title>New Species of the Genus Actinoplanes, ActinopZanes ferrugineus.</title>
        <authorList>
            <person name="Ding P."/>
        </authorList>
    </citation>
    <scope>NUCLEOTIDE SEQUENCE [LARGE SCALE GENOMIC DNA]</scope>
    <source>
        <strain evidence="1 2">TRM88003</strain>
    </source>
</reference>